<evidence type="ECO:0000313" key="2">
    <source>
        <dbReference type="Proteomes" id="UP000588369"/>
    </source>
</evidence>
<sequence length="72" mass="7921">MNTFTRAEIMEINGYLTCEYRSERPVRPEGLAARGLDLAELEAGAACPPVLETVDRPAPRGIGFLDTDPWEA</sequence>
<organism evidence="1 2">
    <name type="scientific">Bifidobacterium thermophilum</name>
    <dbReference type="NCBI Taxonomy" id="33905"/>
    <lineage>
        <taxon>Bacteria</taxon>
        <taxon>Bacillati</taxon>
        <taxon>Actinomycetota</taxon>
        <taxon>Actinomycetes</taxon>
        <taxon>Bifidobacteriales</taxon>
        <taxon>Bifidobacteriaceae</taxon>
        <taxon>Bifidobacterium</taxon>
    </lineage>
</organism>
<protein>
    <submittedName>
        <fullName evidence="1">Uncharacterized protein</fullName>
    </submittedName>
</protein>
<accession>A0A7X9RNL5</accession>
<comment type="caution">
    <text evidence="1">The sequence shown here is derived from an EMBL/GenBank/DDBJ whole genome shotgun (WGS) entry which is preliminary data.</text>
</comment>
<reference evidence="1 2" key="1">
    <citation type="submission" date="2020-04" db="EMBL/GenBank/DDBJ databases">
        <authorList>
            <person name="Hitch T.C.A."/>
            <person name="Wylensek D."/>
            <person name="Clavel T."/>
        </authorList>
    </citation>
    <scope>NUCLEOTIDE SEQUENCE [LARGE SCALE GENOMIC DNA]</scope>
    <source>
        <strain evidence="1 2">BSM-130-P53-3C</strain>
    </source>
</reference>
<dbReference type="RefSeq" id="WP_168984007.1">
    <property type="nucleotide sequence ID" value="NZ_JABAGI010000003.1"/>
</dbReference>
<dbReference type="EMBL" id="JABAGI010000003">
    <property type="protein sequence ID" value="NME61907.1"/>
    <property type="molecule type" value="Genomic_DNA"/>
</dbReference>
<evidence type="ECO:0000313" key="1">
    <source>
        <dbReference type="EMBL" id="NME61907.1"/>
    </source>
</evidence>
<proteinExistence type="predicted"/>
<dbReference type="Proteomes" id="UP000588369">
    <property type="component" value="Unassembled WGS sequence"/>
</dbReference>
<gene>
    <name evidence="1" type="ORF">HF844_03685</name>
</gene>
<name>A0A7X9RNL5_9BIFI</name>
<dbReference type="AlphaFoldDB" id="A0A7X9RNL5"/>